<proteinExistence type="predicted"/>
<keyword evidence="1" id="KW-0812">Transmembrane</keyword>
<feature type="transmembrane region" description="Helical" evidence="1">
    <location>
        <begin position="61"/>
        <end position="83"/>
    </location>
</feature>
<dbReference type="RefSeq" id="WP_369895538.1">
    <property type="nucleotide sequence ID" value="NZ_JBGFFX010000005.1"/>
</dbReference>
<keyword evidence="1" id="KW-1133">Transmembrane helix</keyword>
<evidence type="ECO:0000313" key="3">
    <source>
        <dbReference type="Proteomes" id="UP001565243"/>
    </source>
</evidence>
<accession>A0ABV4E7L6</accession>
<evidence type="ECO:0000256" key="1">
    <source>
        <dbReference type="SAM" id="Phobius"/>
    </source>
</evidence>
<organism evidence="2 3">
    <name type="scientific">Erwinia aeris</name>
    <dbReference type="NCBI Taxonomy" id="3239803"/>
    <lineage>
        <taxon>Bacteria</taxon>
        <taxon>Pseudomonadati</taxon>
        <taxon>Pseudomonadota</taxon>
        <taxon>Gammaproteobacteria</taxon>
        <taxon>Enterobacterales</taxon>
        <taxon>Erwiniaceae</taxon>
        <taxon>Erwinia</taxon>
    </lineage>
</organism>
<name>A0ABV4E7L6_9GAMM</name>
<dbReference type="Proteomes" id="UP001565243">
    <property type="component" value="Unassembled WGS sequence"/>
</dbReference>
<evidence type="ECO:0000313" key="2">
    <source>
        <dbReference type="EMBL" id="MEY8770905.1"/>
    </source>
</evidence>
<reference evidence="2 3" key="1">
    <citation type="submission" date="2024-07" db="EMBL/GenBank/DDBJ databases">
        <authorList>
            <person name="Hebao G."/>
        </authorList>
    </citation>
    <scope>NUCLEOTIDE SEQUENCE [LARGE SCALE GENOMIC DNA]</scope>
    <source>
        <strain evidence="2 3">ACCC 02193</strain>
    </source>
</reference>
<sequence length="95" mass="11081">MNKVYLFKHRGGFSFFCCFPIYLKKNALTNRALPVKVIYKKNLCNKLIKKAIFSKIRQHSLLFFDGFLLGGLPYAFLFCLPLLSQNNFSALILRR</sequence>
<dbReference type="EMBL" id="JBGFFX010000005">
    <property type="protein sequence ID" value="MEY8770905.1"/>
    <property type="molecule type" value="Genomic_DNA"/>
</dbReference>
<keyword evidence="1" id="KW-0472">Membrane</keyword>
<comment type="caution">
    <text evidence="2">The sequence shown here is derived from an EMBL/GenBank/DDBJ whole genome shotgun (WGS) entry which is preliminary data.</text>
</comment>
<gene>
    <name evidence="2" type="ORF">AB6T85_10765</name>
</gene>
<protein>
    <submittedName>
        <fullName evidence="2">Uncharacterized protein</fullName>
    </submittedName>
</protein>
<keyword evidence="3" id="KW-1185">Reference proteome</keyword>